<feature type="signal peptide" evidence="3">
    <location>
        <begin position="1"/>
        <end position="19"/>
    </location>
</feature>
<feature type="chain" id="PRO_5008110007" description="Transmembrane protein" evidence="3">
    <location>
        <begin position="20"/>
        <end position="383"/>
    </location>
</feature>
<feature type="compositionally biased region" description="Polar residues" evidence="1">
    <location>
        <begin position="121"/>
        <end position="136"/>
    </location>
</feature>
<evidence type="ECO:0000256" key="3">
    <source>
        <dbReference type="SAM" id="SignalP"/>
    </source>
</evidence>
<accession>A0A180GK96</accession>
<protein>
    <recommendedName>
        <fullName evidence="7">Transmembrane protein</fullName>
    </recommendedName>
</protein>
<keyword evidence="6" id="KW-1185">Reference proteome</keyword>
<evidence type="ECO:0000313" key="4">
    <source>
        <dbReference type="EMBL" id="OAV93021.1"/>
    </source>
</evidence>
<evidence type="ECO:0000313" key="6">
    <source>
        <dbReference type="Proteomes" id="UP000005240"/>
    </source>
</evidence>
<gene>
    <name evidence="4" type="ORF">PTTG_27455</name>
</gene>
<feature type="region of interest" description="Disordered" evidence="1">
    <location>
        <begin position="295"/>
        <end position="383"/>
    </location>
</feature>
<dbReference type="OrthoDB" id="2499299at2759"/>
<dbReference type="EnsemblFungi" id="PTTG_27455-t43_1">
    <property type="protein sequence ID" value="PTTG_27455-t43_1-p1"/>
    <property type="gene ID" value="PTTG_27455"/>
</dbReference>
<evidence type="ECO:0000256" key="2">
    <source>
        <dbReference type="SAM" id="Phobius"/>
    </source>
</evidence>
<keyword evidence="2" id="KW-0812">Transmembrane</keyword>
<feature type="compositionally biased region" description="Polar residues" evidence="1">
    <location>
        <begin position="297"/>
        <end position="306"/>
    </location>
</feature>
<keyword evidence="2" id="KW-0472">Membrane</keyword>
<dbReference type="AlphaFoldDB" id="A0A180GK96"/>
<dbReference type="EMBL" id="ADAS02000056">
    <property type="protein sequence ID" value="OAV93021.1"/>
    <property type="molecule type" value="Genomic_DNA"/>
</dbReference>
<keyword evidence="3" id="KW-0732">Signal</keyword>
<reference evidence="4" key="1">
    <citation type="submission" date="2009-11" db="EMBL/GenBank/DDBJ databases">
        <authorList>
            <consortium name="The Broad Institute Genome Sequencing Platform"/>
            <person name="Ward D."/>
            <person name="Feldgarden M."/>
            <person name="Earl A."/>
            <person name="Young S.K."/>
            <person name="Zeng Q."/>
            <person name="Koehrsen M."/>
            <person name="Alvarado L."/>
            <person name="Berlin A."/>
            <person name="Bochicchio J."/>
            <person name="Borenstein D."/>
            <person name="Chapman S.B."/>
            <person name="Chen Z."/>
            <person name="Engels R."/>
            <person name="Freedman E."/>
            <person name="Gellesch M."/>
            <person name="Goldberg J."/>
            <person name="Griggs A."/>
            <person name="Gujja S."/>
            <person name="Heilman E."/>
            <person name="Heiman D."/>
            <person name="Hepburn T."/>
            <person name="Howarth C."/>
            <person name="Jen D."/>
            <person name="Larson L."/>
            <person name="Lewis B."/>
            <person name="Mehta T."/>
            <person name="Park D."/>
            <person name="Pearson M."/>
            <person name="Roberts A."/>
            <person name="Saif S."/>
            <person name="Shea T."/>
            <person name="Shenoy N."/>
            <person name="Sisk P."/>
            <person name="Stolte C."/>
            <person name="Sykes S."/>
            <person name="Thomson T."/>
            <person name="Walk T."/>
            <person name="White J."/>
            <person name="Yandava C."/>
            <person name="Izard J."/>
            <person name="Baranova O.V."/>
            <person name="Blanton J.M."/>
            <person name="Tanner A.C."/>
            <person name="Dewhirst F.E."/>
            <person name="Haas B."/>
            <person name="Nusbaum C."/>
            <person name="Birren B."/>
        </authorList>
    </citation>
    <scope>NUCLEOTIDE SEQUENCE [LARGE SCALE GENOMIC DNA]</scope>
    <source>
        <strain evidence="4">1-1 BBBD Race 1</strain>
    </source>
</reference>
<reference evidence="5 6" key="3">
    <citation type="journal article" date="2017" name="G3 (Bethesda)">
        <title>Comparative analysis highlights variable genome content of wheat rusts and divergence of the mating loci.</title>
        <authorList>
            <person name="Cuomo C.A."/>
            <person name="Bakkeren G."/>
            <person name="Khalil H.B."/>
            <person name="Panwar V."/>
            <person name="Joly D."/>
            <person name="Linning R."/>
            <person name="Sakthikumar S."/>
            <person name="Song X."/>
            <person name="Adiconis X."/>
            <person name="Fan L."/>
            <person name="Goldberg J.M."/>
            <person name="Levin J.Z."/>
            <person name="Young S."/>
            <person name="Zeng Q."/>
            <person name="Anikster Y."/>
            <person name="Bruce M."/>
            <person name="Wang M."/>
            <person name="Yin C."/>
            <person name="McCallum B."/>
            <person name="Szabo L.J."/>
            <person name="Hulbert S."/>
            <person name="Chen X."/>
            <person name="Fellers J.P."/>
        </authorList>
    </citation>
    <scope>NUCLEOTIDE SEQUENCE</scope>
    <source>
        <strain evidence="5">isolate 1-1 / race 1 (BBBD)</strain>
        <strain evidence="6">Isolate 1-1 / race 1 (BBBD)</strain>
    </source>
</reference>
<feature type="transmembrane region" description="Helical" evidence="2">
    <location>
        <begin position="239"/>
        <end position="259"/>
    </location>
</feature>
<reference evidence="5" key="4">
    <citation type="submission" date="2025-05" db="UniProtKB">
        <authorList>
            <consortium name="EnsemblFungi"/>
        </authorList>
    </citation>
    <scope>IDENTIFICATION</scope>
    <source>
        <strain evidence="5">isolate 1-1 / race 1 (BBBD)</strain>
    </source>
</reference>
<evidence type="ECO:0008006" key="7">
    <source>
        <dbReference type="Google" id="ProtNLM"/>
    </source>
</evidence>
<dbReference type="VEuPathDB" id="FungiDB:PTTG_27455"/>
<organism evidence="4">
    <name type="scientific">Puccinia triticina (isolate 1-1 / race 1 (BBBD))</name>
    <name type="common">Brown leaf rust fungus</name>
    <dbReference type="NCBI Taxonomy" id="630390"/>
    <lineage>
        <taxon>Eukaryota</taxon>
        <taxon>Fungi</taxon>
        <taxon>Dikarya</taxon>
        <taxon>Basidiomycota</taxon>
        <taxon>Pucciniomycotina</taxon>
        <taxon>Pucciniomycetes</taxon>
        <taxon>Pucciniales</taxon>
        <taxon>Pucciniaceae</taxon>
        <taxon>Puccinia</taxon>
    </lineage>
</organism>
<proteinExistence type="predicted"/>
<evidence type="ECO:0000313" key="5">
    <source>
        <dbReference type="EnsemblFungi" id="PTTG_27455-t43_1-p1"/>
    </source>
</evidence>
<dbReference type="Proteomes" id="UP000005240">
    <property type="component" value="Unassembled WGS sequence"/>
</dbReference>
<feature type="region of interest" description="Disordered" evidence="1">
    <location>
        <begin position="166"/>
        <end position="234"/>
    </location>
</feature>
<evidence type="ECO:0000256" key="1">
    <source>
        <dbReference type="SAM" id="MobiDB-lite"/>
    </source>
</evidence>
<feature type="compositionally biased region" description="Polar residues" evidence="1">
    <location>
        <begin position="330"/>
        <end position="370"/>
    </location>
</feature>
<keyword evidence="2" id="KW-1133">Transmembrane helix</keyword>
<reference evidence="4" key="2">
    <citation type="submission" date="2016-05" db="EMBL/GenBank/DDBJ databases">
        <title>Comparative analysis highlights variable genome content of wheat rusts and divergence of the mating loci.</title>
        <authorList>
            <person name="Cuomo C.A."/>
            <person name="Bakkeren G."/>
            <person name="Szabo L."/>
            <person name="Khalil H."/>
            <person name="Joly D."/>
            <person name="Goldberg J."/>
            <person name="Young S."/>
            <person name="Zeng Q."/>
            <person name="Fellers J."/>
        </authorList>
    </citation>
    <scope>NUCLEOTIDE SEQUENCE [LARGE SCALE GENOMIC DNA]</scope>
    <source>
        <strain evidence="4">1-1 BBBD Race 1</strain>
    </source>
</reference>
<feature type="compositionally biased region" description="Low complexity" evidence="1">
    <location>
        <begin position="221"/>
        <end position="231"/>
    </location>
</feature>
<feature type="compositionally biased region" description="Polar residues" evidence="1">
    <location>
        <begin position="91"/>
        <end position="100"/>
    </location>
</feature>
<name>A0A180GK96_PUCT1</name>
<feature type="region of interest" description="Disordered" evidence="1">
    <location>
        <begin position="85"/>
        <end position="136"/>
    </location>
</feature>
<sequence length="383" mass="41016">MPIRLLFLLLFLPSTFLSSLKVCHVDALALYEPHAIRWTGHMFQTSSQRAAFLTFLSDNSPTAPELTKEDFSALSMLWDALRRTTIEEDQTNPSSQSIISPTLYPDKKSQEPSIRLKRRQVASNESTQEISLPNNYLHSAAESVPETRANQFRDADLVSNLREAAPLNNLADASPEKSGSGSTDTELTDSALLGPGKSANQSETQVPSGKSPTGGPPKAPPKAQAQKTPPGSSLMEDPGLKGLIIIGTAAFIISIFLLLRKKFASIPESEIPMASEKLGGPPSVVGYGGDVDISGPMGNSNATQVTREARPGYQVPKIASSKVPVARPSVRSQPNTGKPVSLPSSVKITKQRTRVASSNQGKDGQPQRTSPRPRGRGNSNTQA</sequence>